<evidence type="ECO:0000259" key="1">
    <source>
        <dbReference type="Pfam" id="PF09664"/>
    </source>
</evidence>
<evidence type="ECO:0000313" key="3">
    <source>
        <dbReference type="EMBL" id="ABP65809.1"/>
    </source>
</evidence>
<name>A4XFX4_CALS8</name>
<protein>
    <recommendedName>
        <fullName evidence="5">DUF2399 domain-containing protein</fullName>
    </recommendedName>
</protein>
<dbReference type="InterPro" id="IPR024465">
    <property type="entry name" value="DUF2399"/>
</dbReference>
<dbReference type="KEGG" id="csc:Csac_0157"/>
<dbReference type="RefSeq" id="WP_011915770.1">
    <property type="nucleotide sequence ID" value="NC_009437.1"/>
</dbReference>
<feature type="domain" description="Conserved hypothetical protein CHP02679 N terminus" evidence="2">
    <location>
        <begin position="37"/>
        <end position="244"/>
    </location>
</feature>
<keyword evidence="4" id="KW-1185">Reference proteome</keyword>
<dbReference type="Pfam" id="PF11796">
    <property type="entry name" value="DUF3323"/>
    <property type="match status" value="1"/>
</dbReference>
<feature type="domain" description="DUF2399" evidence="1">
    <location>
        <begin position="269"/>
        <end position="418"/>
    </location>
</feature>
<dbReference type="OrthoDB" id="1661308at2"/>
<proteinExistence type="predicted"/>
<dbReference type="STRING" id="351627.Csac_0157"/>
<accession>A4XFX4</accession>
<gene>
    <name evidence="3" type="ordered locus">Csac_0157</name>
</gene>
<dbReference type="Pfam" id="PF09664">
    <property type="entry name" value="DUF2399"/>
    <property type="match status" value="1"/>
</dbReference>
<dbReference type="CDD" id="cd00188">
    <property type="entry name" value="TOPRIM"/>
    <property type="match status" value="1"/>
</dbReference>
<dbReference type="AlphaFoldDB" id="A4XFX4"/>
<evidence type="ECO:0000259" key="2">
    <source>
        <dbReference type="Pfam" id="PF11796"/>
    </source>
</evidence>
<organism evidence="3 4">
    <name type="scientific">Caldicellulosiruptor saccharolyticus (strain ATCC 43494 / DSM 8903 / Tp8T 6331)</name>
    <dbReference type="NCBI Taxonomy" id="351627"/>
    <lineage>
        <taxon>Bacteria</taxon>
        <taxon>Bacillati</taxon>
        <taxon>Bacillota</taxon>
        <taxon>Bacillota incertae sedis</taxon>
        <taxon>Caldicellulosiruptorales</taxon>
        <taxon>Caldicellulosiruptoraceae</taxon>
        <taxon>Caldicellulosiruptor</taxon>
    </lineage>
</organism>
<evidence type="ECO:0008006" key="5">
    <source>
        <dbReference type="Google" id="ProtNLM"/>
    </source>
</evidence>
<dbReference type="HOGENOM" id="CLU_035709_1_0_9"/>
<dbReference type="InterPro" id="IPR024466">
    <property type="entry name" value="CHP02679_N"/>
</dbReference>
<sequence>MTKDKIFDECVEYFSQPGLKRALELIHKKYRSLGRFSGKIILENPSEEEKEALSRHLRRVLRGEKVVIDVKDFAVTKFQDTKFSELDFKTILSAVLKKEVITKKEEKELEKERVLNFFESLSAHFDNDENAAVVLNVFKENFKSFESFYKKYSQKEFLEIIKKVIEAILKRPQTPETLAIFATRVTGNPHFFDDEQDAGKIFLKLLSIINGREFPQNAEEKSELLFDNNILIDELSNWCLLYNIGGYIENGKEDKGLKYFSNQKKPIILPLYTIKDYRGFFAYSNKLVVVENPAVFSAIVQRVPAISAVCTNGHLRLSAKIIIGSIAKTNIPLLYSGDFDPEGLLIADKVIQNFGARPLCMDENHYLLALSENKIDERRLEMLKNVKSAQLQSVCQKMEELQLAGYQERIVDRIVEKLKVNI</sequence>
<dbReference type="Proteomes" id="UP000000256">
    <property type="component" value="Chromosome"/>
</dbReference>
<evidence type="ECO:0000313" key="4">
    <source>
        <dbReference type="Proteomes" id="UP000000256"/>
    </source>
</evidence>
<reference evidence="3 4" key="1">
    <citation type="journal article" date="2008" name="Appl. Environ. Microbiol.">
        <title>Hydrogenomics of the extremely thermophilic bacterium Caldicellulosiruptor saccharolyticus.</title>
        <authorList>
            <person name="van de Werken H.J."/>
            <person name="Verhaart M.R."/>
            <person name="VanFossen A.L."/>
            <person name="Willquist K."/>
            <person name="Lewis D.L."/>
            <person name="Nichols J.D."/>
            <person name="Goorissen H.P."/>
            <person name="Mongodin E.F."/>
            <person name="Nelson K.E."/>
            <person name="van Niel E.W."/>
            <person name="Stams A.J."/>
            <person name="Ward D.E."/>
            <person name="de Vos W.M."/>
            <person name="van der Oost J."/>
            <person name="Kelly R.M."/>
            <person name="Kengen S.W."/>
        </authorList>
    </citation>
    <scope>NUCLEOTIDE SEQUENCE [LARGE SCALE GENOMIC DNA]</scope>
    <source>
        <strain evidence="4">ATCC 43494 / DSM 8903 / Tp8T 6331</strain>
    </source>
</reference>
<dbReference type="eggNOG" id="COG4924">
    <property type="taxonomic scope" value="Bacteria"/>
</dbReference>
<dbReference type="EMBL" id="CP000679">
    <property type="protein sequence ID" value="ABP65809.1"/>
    <property type="molecule type" value="Genomic_DNA"/>
</dbReference>